<evidence type="ECO:0000313" key="2">
    <source>
        <dbReference type="Proteomes" id="UP000308600"/>
    </source>
</evidence>
<reference evidence="1 2" key="1">
    <citation type="journal article" date="2019" name="Nat. Ecol. Evol.">
        <title>Megaphylogeny resolves global patterns of mushroom evolution.</title>
        <authorList>
            <person name="Varga T."/>
            <person name="Krizsan K."/>
            <person name="Foldi C."/>
            <person name="Dima B."/>
            <person name="Sanchez-Garcia M."/>
            <person name="Sanchez-Ramirez S."/>
            <person name="Szollosi G.J."/>
            <person name="Szarkandi J.G."/>
            <person name="Papp V."/>
            <person name="Albert L."/>
            <person name="Andreopoulos W."/>
            <person name="Angelini C."/>
            <person name="Antonin V."/>
            <person name="Barry K.W."/>
            <person name="Bougher N.L."/>
            <person name="Buchanan P."/>
            <person name="Buyck B."/>
            <person name="Bense V."/>
            <person name="Catcheside P."/>
            <person name="Chovatia M."/>
            <person name="Cooper J."/>
            <person name="Damon W."/>
            <person name="Desjardin D."/>
            <person name="Finy P."/>
            <person name="Geml J."/>
            <person name="Haridas S."/>
            <person name="Hughes K."/>
            <person name="Justo A."/>
            <person name="Karasinski D."/>
            <person name="Kautmanova I."/>
            <person name="Kiss B."/>
            <person name="Kocsube S."/>
            <person name="Kotiranta H."/>
            <person name="LaButti K.M."/>
            <person name="Lechner B.E."/>
            <person name="Liimatainen K."/>
            <person name="Lipzen A."/>
            <person name="Lukacs Z."/>
            <person name="Mihaltcheva S."/>
            <person name="Morgado L.N."/>
            <person name="Niskanen T."/>
            <person name="Noordeloos M.E."/>
            <person name="Ohm R.A."/>
            <person name="Ortiz-Santana B."/>
            <person name="Ovrebo C."/>
            <person name="Racz N."/>
            <person name="Riley R."/>
            <person name="Savchenko A."/>
            <person name="Shiryaev A."/>
            <person name="Soop K."/>
            <person name="Spirin V."/>
            <person name="Szebenyi C."/>
            <person name="Tomsovsky M."/>
            <person name="Tulloss R.E."/>
            <person name="Uehling J."/>
            <person name="Grigoriev I.V."/>
            <person name="Vagvolgyi C."/>
            <person name="Papp T."/>
            <person name="Martin F.M."/>
            <person name="Miettinen O."/>
            <person name="Hibbett D.S."/>
            <person name="Nagy L.G."/>
        </authorList>
    </citation>
    <scope>NUCLEOTIDE SEQUENCE [LARGE SCALE GENOMIC DNA]</scope>
    <source>
        <strain evidence="1 2">NL-1719</strain>
    </source>
</reference>
<keyword evidence="2" id="KW-1185">Reference proteome</keyword>
<protein>
    <submittedName>
        <fullName evidence="1">Carbonic anhydrase</fullName>
    </submittedName>
</protein>
<sequence>MSGIDFVEQNKSYAATFDQGHLEIPPTKNLIILTCIDARIDPASQLGLKLGEAHVIRNAGGVAKDAIRSIVISQRLLGTKEIAVFHHVGCGMLLFETPKLRDIVKGAAPGDAAVASAVDAIDFLEFSNVEEGVRADVEYLKNHPLVLKGSIITGWVYDVTTGKVHKVV</sequence>
<dbReference type="EMBL" id="ML208259">
    <property type="protein sequence ID" value="TFK76770.1"/>
    <property type="molecule type" value="Genomic_DNA"/>
</dbReference>
<proteinExistence type="predicted"/>
<evidence type="ECO:0000313" key="1">
    <source>
        <dbReference type="EMBL" id="TFK76770.1"/>
    </source>
</evidence>
<accession>A0ACD3BFX3</accession>
<dbReference type="Proteomes" id="UP000308600">
    <property type="component" value="Unassembled WGS sequence"/>
</dbReference>
<name>A0ACD3BFX3_9AGAR</name>
<organism evidence="1 2">
    <name type="scientific">Pluteus cervinus</name>
    <dbReference type="NCBI Taxonomy" id="181527"/>
    <lineage>
        <taxon>Eukaryota</taxon>
        <taxon>Fungi</taxon>
        <taxon>Dikarya</taxon>
        <taxon>Basidiomycota</taxon>
        <taxon>Agaricomycotina</taxon>
        <taxon>Agaricomycetes</taxon>
        <taxon>Agaricomycetidae</taxon>
        <taxon>Agaricales</taxon>
        <taxon>Pluteineae</taxon>
        <taxon>Pluteaceae</taxon>
        <taxon>Pluteus</taxon>
    </lineage>
</organism>
<gene>
    <name evidence="1" type="ORF">BDN72DRAFT_829938</name>
</gene>